<sequence>MVISVGTTDSEKKVHADCTSTPGNGAQQSKQGIHLSPPHVDPSHSSLPFPVGQQVHFPSNESFHLGSRASTVQCDEILSNGELAYHGGERTDARPYGPAYDSAVRYVTVGESDKQRRPVDTSQNDEYLRSFIKSVVKEQIQGAKPEKRKHFDSVIVYDKRDYEQVMFYKNQMEDIMSQSDVKEPVRIELYDSEQFLQSSVRVIDDVISKSSVIFVLLSVHSDTRQINFFCEEAVARLHIDPSNQSSFGAANAFDSPLKCIIKPLQTVPSSRRMYPIPPGLMSITSIDIFDYTSSFTRDKIISTLREAINTRIRQEDRDNTKREFSYMHRLTAGSEAPRQYSSHLMYPPAFIGDAHLNGGLLKSTDATTAFVRSSLGHHHQAFYEERRSPGGVANGSSTFIRPLSNNHHHNYQVFNGDKHTNFGVANGSTAHIRLPPDVNQSQIPQTFYAEQIPYVQMRVPPASPESEPNPMELLPPYFASPAPNQDTRTQNGENISEQRHQPLLQHALYTPNQRKFQIPHSPEDRPGHTQLTTLQMTNTNPKKADDIQSRQFINVQHNEKPEQTPYDNEHSVDDRFSTDALRSTFSSASVLGNQHSSLIHRRQYIPPFQELLGLSISHDALSSNDLNSDDLEIDQGMS</sequence>
<accession>A0A9D4MSE6</accession>
<protein>
    <submittedName>
        <fullName evidence="2">Uncharacterized protein</fullName>
    </submittedName>
</protein>
<feature type="compositionally biased region" description="Polar residues" evidence="1">
    <location>
        <begin position="18"/>
        <end position="31"/>
    </location>
</feature>
<feature type="region of interest" description="Disordered" evidence="1">
    <location>
        <begin position="1"/>
        <end position="47"/>
    </location>
</feature>
<dbReference type="EMBL" id="JAIWYP010000001">
    <property type="protein sequence ID" value="KAH3881365.1"/>
    <property type="molecule type" value="Genomic_DNA"/>
</dbReference>
<evidence type="ECO:0000256" key="1">
    <source>
        <dbReference type="SAM" id="MobiDB-lite"/>
    </source>
</evidence>
<proteinExistence type="predicted"/>
<evidence type="ECO:0000313" key="3">
    <source>
        <dbReference type="Proteomes" id="UP000828390"/>
    </source>
</evidence>
<dbReference type="OrthoDB" id="6159656at2759"/>
<feature type="compositionally biased region" description="Polar residues" evidence="1">
    <location>
        <begin position="482"/>
        <end position="491"/>
    </location>
</feature>
<comment type="caution">
    <text evidence="2">The sequence shown here is derived from an EMBL/GenBank/DDBJ whole genome shotgun (WGS) entry which is preliminary data.</text>
</comment>
<feature type="region of interest" description="Disordered" evidence="1">
    <location>
        <begin position="460"/>
        <end position="491"/>
    </location>
</feature>
<reference evidence="2" key="1">
    <citation type="journal article" date="2019" name="bioRxiv">
        <title>The Genome of the Zebra Mussel, Dreissena polymorpha: A Resource for Invasive Species Research.</title>
        <authorList>
            <person name="McCartney M.A."/>
            <person name="Auch B."/>
            <person name="Kono T."/>
            <person name="Mallez S."/>
            <person name="Zhang Y."/>
            <person name="Obille A."/>
            <person name="Becker A."/>
            <person name="Abrahante J.E."/>
            <person name="Garbe J."/>
            <person name="Badalamenti J.P."/>
            <person name="Herman A."/>
            <person name="Mangelson H."/>
            <person name="Liachko I."/>
            <person name="Sullivan S."/>
            <person name="Sone E.D."/>
            <person name="Koren S."/>
            <person name="Silverstein K.A.T."/>
            <person name="Beckman K.B."/>
            <person name="Gohl D.M."/>
        </authorList>
    </citation>
    <scope>NUCLEOTIDE SEQUENCE</scope>
    <source>
        <strain evidence="2">Duluth1</strain>
        <tissue evidence="2">Whole animal</tissue>
    </source>
</reference>
<dbReference type="AlphaFoldDB" id="A0A9D4MSE6"/>
<reference evidence="2" key="2">
    <citation type="submission" date="2020-11" db="EMBL/GenBank/DDBJ databases">
        <authorList>
            <person name="McCartney M.A."/>
            <person name="Auch B."/>
            <person name="Kono T."/>
            <person name="Mallez S."/>
            <person name="Becker A."/>
            <person name="Gohl D.M."/>
            <person name="Silverstein K.A.T."/>
            <person name="Koren S."/>
            <person name="Bechman K.B."/>
            <person name="Herman A."/>
            <person name="Abrahante J.E."/>
            <person name="Garbe J."/>
        </authorList>
    </citation>
    <scope>NUCLEOTIDE SEQUENCE</scope>
    <source>
        <strain evidence="2">Duluth1</strain>
        <tissue evidence="2">Whole animal</tissue>
    </source>
</reference>
<gene>
    <name evidence="2" type="ORF">DPMN_005290</name>
</gene>
<evidence type="ECO:0000313" key="2">
    <source>
        <dbReference type="EMBL" id="KAH3881365.1"/>
    </source>
</evidence>
<keyword evidence="3" id="KW-1185">Reference proteome</keyword>
<dbReference type="Proteomes" id="UP000828390">
    <property type="component" value="Unassembled WGS sequence"/>
</dbReference>
<name>A0A9D4MSE6_DREPO</name>
<organism evidence="2 3">
    <name type="scientific">Dreissena polymorpha</name>
    <name type="common">Zebra mussel</name>
    <name type="synonym">Mytilus polymorpha</name>
    <dbReference type="NCBI Taxonomy" id="45954"/>
    <lineage>
        <taxon>Eukaryota</taxon>
        <taxon>Metazoa</taxon>
        <taxon>Spiralia</taxon>
        <taxon>Lophotrochozoa</taxon>
        <taxon>Mollusca</taxon>
        <taxon>Bivalvia</taxon>
        <taxon>Autobranchia</taxon>
        <taxon>Heteroconchia</taxon>
        <taxon>Euheterodonta</taxon>
        <taxon>Imparidentia</taxon>
        <taxon>Neoheterodontei</taxon>
        <taxon>Myida</taxon>
        <taxon>Dreissenoidea</taxon>
        <taxon>Dreissenidae</taxon>
        <taxon>Dreissena</taxon>
    </lineage>
</organism>